<dbReference type="EMBL" id="GBXM01037336">
    <property type="protein sequence ID" value="JAH71241.1"/>
    <property type="molecule type" value="Transcribed_RNA"/>
</dbReference>
<organism evidence="1">
    <name type="scientific">Anguilla anguilla</name>
    <name type="common">European freshwater eel</name>
    <name type="synonym">Muraena anguilla</name>
    <dbReference type="NCBI Taxonomy" id="7936"/>
    <lineage>
        <taxon>Eukaryota</taxon>
        <taxon>Metazoa</taxon>
        <taxon>Chordata</taxon>
        <taxon>Craniata</taxon>
        <taxon>Vertebrata</taxon>
        <taxon>Euteleostomi</taxon>
        <taxon>Actinopterygii</taxon>
        <taxon>Neopterygii</taxon>
        <taxon>Teleostei</taxon>
        <taxon>Anguilliformes</taxon>
        <taxon>Anguillidae</taxon>
        <taxon>Anguilla</taxon>
    </lineage>
</organism>
<protein>
    <submittedName>
        <fullName evidence="1">Uncharacterized protein</fullName>
    </submittedName>
</protein>
<proteinExistence type="predicted"/>
<name>A0A0E9UZT7_ANGAN</name>
<accession>A0A0E9UZT7</accession>
<reference evidence="1" key="1">
    <citation type="submission" date="2014-11" db="EMBL/GenBank/DDBJ databases">
        <authorList>
            <person name="Amaro Gonzalez C."/>
        </authorList>
    </citation>
    <scope>NUCLEOTIDE SEQUENCE</scope>
</reference>
<sequence>MLLYCCVCVSVSLVLNFLLHFMTAVLARSPLKGF</sequence>
<dbReference type="AlphaFoldDB" id="A0A0E9UZT7"/>
<reference evidence="1" key="2">
    <citation type="journal article" date="2015" name="Fish Shellfish Immunol.">
        <title>Early steps in the European eel (Anguilla anguilla)-Vibrio vulnificus interaction in the gills: Role of the RtxA13 toxin.</title>
        <authorList>
            <person name="Callol A."/>
            <person name="Pajuelo D."/>
            <person name="Ebbesson L."/>
            <person name="Teles M."/>
            <person name="MacKenzie S."/>
            <person name="Amaro C."/>
        </authorList>
    </citation>
    <scope>NUCLEOTIDE SEQUENCE</scope>
</reference>
<evidence type="ECO:0000313" key="1">
    <source>
        <dbReference type="EMBL" id="JAH71241.1"/>
    </source>
</evidence>